<organism evidence="3 4">
    <name type="scientific">Brevibacillus reuszeri</name>
    <dbReference type="NCBI Taxonomy" id="54915"/>
    <lineage>
        <taxon>Bacteria</taxon>
        <taxon>Bacillati</taxon>
        <taxon>Bacillota</taxon>
        <taxon>Bacilli</taxon>
        <taxon>Bacillales</taxon>
        <taxon>Paenibacillaceae</taxon>
        <taxon>Brevibacillus</taxon>
    </lineage>
</organism>
<name>A0A0K9YLB6_9BACL</name>
<reference evidence="4" key="1">
    <citation type="submission" date="2015-07" db="EMBL/GenBank/DDBJ databases">
        <title>Genome sequencing project for genomic taxonomy and phylogenomics of Bacillus-like bacteria.</title>
        <authorList>
            <person name="Liu B."/>
            <person name="Wang J."/>
            <person name="Zhu Y."/>
            <person name="Liu G."/>
            <person name="Chen Q."/>
            <person name="Chen Z."/>
            <person name="Lan J."/>
            <person name="Che J."/>
            <person name="Ge C."/>
            <person name="Shi H."/>
            <person name="Pan Z."/>
            <person name="Liu X."/>
        </authorList>
    </citation>
    <scope>NUCLEOTIDE SEQUENCE [LARGE SCALE GENOMIC DNA]</scope>
    <source>
        <strain evidence="4">DSM 9887</strain>
    </source>
</reference>
<dbReference type="AlphaFoldDB" id="A0A0K9YLB6"/>
<proteinExistence type="predicted"/>
<dbReference type="InterPro" id="IPR029058">
    <property type="entry name" value="AB_hydrolase_fold"/>
</dbReference>
<dbReference type="SUPFAM" id="SSF53474">
    <property type="entry name" value="alpha/beta-Hydrolases"/>
    <property type="match status" value="1"/>
</dbReference>
<comment type="caution">
    <text evidence="3">The sequence shown here is derived from an EMBL/GenBank/DDBJ whole genome shotgun (WGS) entry which is preliminary data.</text>
</comment>
<dbReference type="RefSeq" id="WP_049741462.1">
    <property type="nucleotide sequence ID" value="NZ_BJON01000018.1"/>
</dbReference>
<dbReference type="GO" id="GO:0006629">
    <property type="term" value="P:lipid metabolic process"/>
    <property type="evidence" value="ECO:0007669"/>
    <property type="project" value="InterPro"/>
</dbReference>
<sequence length="280" mass="31311">MEGSSVDRIFKSEDAILLSAMIYQSYQLFETESLALPVGYSLRHIIRACAGVEEPELEVFGFIAESHDKIVVAFRGTRTFQDNESDQDLFQVRYPFVKNSGKTHRGFTCIYQSARNELITALNQLSKSKRIFIAGHSLGGGLAVLAAFDIAVNTKFKKPFVYTYGSPRVGSPVFASRFDETVKKSVRIANVHDIIPTLPAKAYPPPFTKLGLFYQHVRTKYLLSFQLNSVAARNHEIVCYFKYLSKQNPDFTSALCEENPDFCPDTALCVPFLGGCGESK</sequence>
<dbReference type="CDD" id="cd00519">
    <property type="entry name" value="Lipase_3"/>
    <property type="match status" value="1"/>
</dbReference>
<dbReference type="Proteomes" id="UP000319578">
    <property type="component" value="Unassembled WGS sequence"/>
</dbReference>
<dbReference type="EMBL" id="LGIQ01000011">
    <property type="protein sequence ID" value="KNB69452.1"/>
    <property type="molecule type" value="Genomic_DNA"/>
</dbReference>
<gene>
    <name evidence="3" type="ORF">ADS79_26555</name>
    <name evidence="2" type="ORF">BRE01_45890</name>
</gene>
<evidence type="ECO:0000259" key="1">
    <source>
        <dbReference type="Pfam" id="PF01764"/>
    </source>
</evidence>
<dbReference type="STRING" id="54915.ADS79_26555"/>
<reference evidence="3" key="2">
    <citation type="submission" date="2015-07" db="EMBL/GenBank/DDBJ databases">
        <title>MeaNS - Measles Nucleotide Surveillance Program.</title>
        <authorList>
            <person name="Tran T."/>
            <person name="Druce J."/>
        </authorList>
    </citation>
    <scope>NUCLEOTIDE SEQUENCE</scope>
    <source>
        <strain evidence="3">DSM 9887</strain>
    </source>
</reference>
<evidence type="ECO:0000313" key="4">
    <source>
        <dbReference type="Proteomes" id="UP000036834"/>
    </source>
</evidence>
<dbReference type="Pfam" id="PF01764">
    <property type="entry name" value="Lipase_3"/>
    <property type="match status" value="1"/>
</dbReference>
<dbReference type="OrthoDB" id="5522031at2"/>
<dbReference type="Proteomes" id="UP000036834">
    <property type="component" value="Unassembled WGS sequence"/>
</dbReference>
<dbReference type="Gene3D" id="3.40.50.1820">
    <property type="entry name" value="alpha/beta hydrolase"/>
    <property type="match status" value="1"/>
</dbReference>
<dbReference type="InterPro" id="IPR002921">
    <property type="entry name" value="Fungal_lipase-type"/>
</dbReference>
<evidence type="ECO:0000313" key="2">
    <source>
        <dbReference type="EMBL" id="GED70887.1"/>
    </source>
</evidence>
<protein>
    <submittedName>
        <fullName evidence="3">Lipase</fullName>
    </submittedName>
</protein>
<dbReference type="EMBL" id="BJON01000018">
    <property type="protein sequence ID" value="GED70887.1"/>
    <property type="molecule type" value="Genomic_DNA"/>
</dbReference>
<dbReference type="InterPro" id="IPR051218">
    <property type="entry name" value="Sec_MonoDiacylglyc_Lipase"/>
</dbReference>
<keyword evidence="5" id="KW-1185">Reference proteome</keyword>
<evidence type="ECO:0000313" key="3">
    <source>
        <dbReference type="EMBL" id="KNB69452.1"/>
    </source>
</evidence>
<dbReference type="PANTHER" id="PTHR45856:SF24">
    <property type="entry name" value="FUNGAL LIPASE-LIKE DOMAIN-CONTAINING PROTEIN"/>
    <property type="match status" value="1"/>
</dbReference>
<evidence type="ECO:0000313" key="5">
    <source>
        <dbReference type="Proteomes" id="UP000319578"/>
    </source>
</evidence>
<dbReference type="PANTHER" id="PTHR45856">
    <property type="entry name" value="ALPHA/BETA-HYDROLASES SUPERFAMILY PROTEIN"/>
    <property type="match status" value="1"/>
</dbReference>
<feature type="domain" description="Fungal lipase-type" evidence="1">
    <location>
        <begin position="71"/>
        <end position="201"/>
    </location>
</feature>
<dbReference type="PATRIC" id="fig|54915.3.peg.4482"/>
<accession>A0A0K9YLB6</accession>
<reference evidence="2 5" key="3">
    <citation type="submission" date="2019-06" db="EMBL/GenBank/DDBJ databases">
        <title>Whole genome shotgun sequence of Brevibacillus reuszeri NBRC 15719.</title>
        <authorList>
            <person name="Hosoyama A."/>
            <person name="Uohara A."/>
            <person name="Ohji S."/>
            <person name="Ichikawa N."/>
        </authorList>
    </citation>
    <scope>NUCLEOTIDE SEQUENCE [LARGE SCALE GENOMIC DNA]</scope>
    <source>
        <strain evidence="2 5">NBRC 15719</strain>
    </source>
</reference>